<keyword evidence="4" id="KW-0223">Dioxygenase</keyword>
<evidence type="ECO:0000256" key="2">
    <source>
        <dbReference type="SAM" id="SignalP"/>
    </source>
</evidence>
<evidence type="ECO:0000256" key="1">
    <source>
        <dbReference type="SAM" id="MobiDB-lite"/>
    </source>
</evidence>
<dbReference type="Proteomes" id="UP001301769">
    <property type="component" value="Unassembled WGS sequence"/>
</dbReference>
<keyword evidence="5" id="KW-1185">Reference proteome</keyword>
<dbReference type="SUPFAM" id="SSF49482">
    <property type="entry name" value="Aromatic compound dioxygenase"/>
    <property type="match status" value="1"/>
</dbReference>
<evidence type="ECO:0000313" key="5">
    <source>
        <dbReference type="Proteomes" id="UP001301769"/>
    </source>
</evidence>
<dbReference type="PANTHER" id="PTHR34315:SF1">
    <property type="entry name" value="INTRADIOL RING-CLEAVAGE DIOXYGENASES DOMAIN-CONTAINING PROTEIN-RELATED"/>
    <property type="match status" value="1"/>
</dbReference>
<name>A0AAN6YF90_9PEZI</name>
<feature type="region of interest" description="Disordered" evidence="1">
    <location>
        <begin position="66"/>
        <end position="95"/>
    </location>
</feature>
<dbReference type="Pfam" id="PF00775">
    <property type="entry name" value="Dioxygenase_C"/>
    <property type="match status" value="1"/>
</dbReference>
<dbReference type="PANTHER" id="PTHR34315">
    <property type="match status" value="1"/>
</dbReference>
<dbReference type="Gene3D" id="2.60.130.10">
    <property type="entry name" value="Aromatic compound dioxygenase"/>
    <property type="match status" value="1"/>
</dbReference>
<organism evidence="4 5">
    <name type="scientific">Rhypophila decipiens</name>
    <dbReference type="NCBI Taxonomy" id="261697"/>
    <lineage>
        <taxon>Eukaryota</taxon>
        <taxon>Fungi</taxon>
        <taxon>Dikarya</taxon>
        <taxon>Ascomycota</taxon>
        <taxon>Pezizomycotina</taxon>
        <taxon>Sordariomycetes</taxon>
        <taxon>Sordariomycetidae</taxon>
        <taxon>Sordariales</taxon>
        <taxon>Naviculisporaceae</taxon>
        <taxon>Rhypophila</taxon>
    </lineage>
</organism>
<dbReference type="AlphaFoldDB" id="A0AAN6YF90"/>
<evidence type="ECO:0000259" key="3">
    <source>
        <dbReference type="Pfam" id="PF00775"/>
    </source>
</evidence>
<protein>
    <submittedName>
        <fullName evidence="4">Aromatic compound dioxygenase</fullName>
    </submittedName>
</protein>
<dbReference type="InterPro" id="IPR000627">
    <property type="entry name" value="Intradiol_dOase_C"/>
</dbReference>
<feature type="chain" id="PRO_5042920616" evidence="2">
    <location>
        <begin position="19"/>
        <end position="373"/>
    </location>
</feature>
<evidence type="ECO:0000313" key="4">
    <source>
        <dbReference type="EMBL" id="KAK4215037.1"/>
    </source>
</evidence>
<dbReference type="GO" id="GO:0016702">
    <property type="term" value="F:oxidoreductase activity, acting on single donors with incorporation of molecular oxygen, incorporation of two atoms of oxygen"/>
    <property type="evidence" value="ECO:0007669"/>
    <property type="project" value="InterPro"/>
</dbReference>
<feature type="signal peptide" evidence="2">
    <location>
        <begin position="1"/>
        <end position="18"/>
    </location>
</feature>
<dbReference type="EMBL" id="MU858084">
    <property type="protein sequence ID" value="KAK4215037.1"/>
    <property type="molecule type" value="Genomic_DNA"/>
</dbReference>
<dbReference type="CDD" id="cd03457">
    <property type="entry name" value="intradiol_dioxygenase_like"/>
    <property type="match status" value="1"/>
</dbReference>
<gene>
    <name evidence="4" type="ORF">QBC37DRAFT_472246</name>
</gene>
<dbReference type="InterPro" id="IPR015889">
    <property type="entry name" value="Intradiol_dOase_core"/>
</dbReference>
<feature type="domain" description="Intradiol ring-cleavage dioxygenases" evidence="3">
    <location>
        <begin position="116"/>
        <end position="217"/>
    </location>
</feature>
<accession>A0AAN6YF90</accession>
<proteinExistence type="predicted"/>
<comment type="caution">
    <text evidence="4">The sequence shown here is derived from an EMBL/GenBank/DDBJ whole genome shotgun (WGS) entry which is preliminary data.</text>
</comment>
<keyword evidence="2" id="KW-0732">Signal</keyword>
<reference evidence="4" key="2">
    <citation type="submission" date="2023-05" db="EMBL/GenBank/DDBJ databases">
        <authorList>
            <consortium name="Lawrence Berkeley National Laboratory"/>
            <person name="Steindorff A."/>
            <person name="Hensen N."/>
            <person name="Bonometti L."/>
            <person name="Westerberg I."/>
            <person name="Brannstrom I.O."/>
            <person name="Guillou S."/>
            <person name="Cros-Aarteil S."/>
            <person name="Calhoun S."/>
            <person name="Haridas S."/>
            <person name="Kuo A."/>
            <person name="Mondo S."/>
            <person name="Pangilinan J."/>
            <person name="Riley R."/>
            <person name="Labutti K."/>
            <person name="Andreopoulos B."/>
            <person name="Lipzen A."/>
            <person name="Chen C."/>
            <person name="Yanf M."/>
            <person name="Daum C."/>
            <person name="Ng V."/>
            <person name="Clum A."/>
            <person name="Ohm R."/>
            <person name="Martin F."/>
            <person name="Silar P."/>
            <person name="Natvig D."/>
            <person name="Lalanne C."/>
            <person name="Gautier V."/>
            <person name="Ament-Velasquez S.L."/>
            <person name="Kruys A."/>
            <person name="Hutchinson M.I."/>
            <person name="Powell A.J."/>
            <person name="Barry K."/>
            <person name="Miller A.N."/>
            <person name="Grigoriev I.V."/>
            <person name="Debuchy R."/>
            <person name="Gladieux P."/>
            <person name="Thoren M.H."/>
            <person name="Johannesson H."/>
        </authorList>
    </citation>
    <scope>NUCLEOTIDE SEQUENCE</scope>
    <source>
        <strain evidence="4">PSN293</strain>
    </source>
</reference>
<dbReference type="GO" id="GO:0008199">
    <property type="term" value="F:ferric iron binding"/>
    <property type="evidence" value="ECO:0007669"/>
    <property type="project" value="InterPro"/>
</dbReference>
<sequence length="373" mass="40824">MHITSLVAVFLLGHAIQAHPGHDVHHEAALRRHYLSVQDNSLDHCAEVFAAEGVHRRTIDRRAARVSELSPNLESRQAPKIPPSHKGSQGYKPDTDPQLVFGSNKACVLTPEVTEGPFYVQGQDVRSNIVEQEKGVALHLDFQLIDVTTCKPMKDVYIELWNVNATGVYSGAVSPVNGVGGDTKNLDRTFLRGAQKTDEDGVVQFQTNFPGHYAGRATHIHLMTHLNAEPKANNTMWDLSATYAGQLFFDQDLIDAIEKLDPYNKNRQSKMRNTQDTILLQETPTADPYLEYVYLGDKVDAGLFAWYRLGVNPSHNRTIMAAAQRFKEGGKIKTGNPGAGALFPGGFPTYAPGVGSPVPTGAAGGGRGKWMRG</sequence>
<reference evidence="4" key="1">
    <citation type="journal article" date="2023" name="Mol. Phylogenet. Evol.">
        <title>Genome-scale phylogeny and comparative genomics of the fungal order Sordariales.</title>
        <authorList>
            <person name="Hensen N."/>
            <person name="Bonometti L."/>
            <person name="Westerberg I."/>
            <person name="Brannstrom I.O."/>
            <person name="Guillou S."/>
            <person name="Cros-Aarteil S."/>
            <person name="Calhoun S."/>
            <person name="Haridas S."/>
            <person name="Kuo A."/>
            <person name="Mondo S."/>
            <person name="Pangilinan J."/>
            <person name="Riley R."/>
            <person name="LaButti K."/>
            <person name="Andreopoulos B."/>
            <person name="Lipzen A."/>
            <person name="Chen C."/>
            <person name="Yan M."/>
            <person name="Daum C."/>
            <person name="Ng V."/>
            <person name="Clum A."/>
            <person name="Steindorff A."/>
            <person name="Ohm R.A."/>
            <person name="Martin F."/>
            <person name="Silar P."/>
            <person name="Natvig D.O."/>
            <person name="Lalanne C."/>
            <person name="Gautier V."/>
            <person name="Ament-Velasquez S.L."/>
            <person name="Kruys A."/>
            <person name="Hutchinson M.I."/>
            <person name="Powell A.J."/>
            <person name="Barry K."/>
            <person name="Miller A.N."/>
            <person name="Grigoriev I.V."/>
            <person name="Debuchy R."/>
            <person name="Gladieux P."/>
            <person name="Hiltunen Thoren M."/>
            <person name="Johannesson H."/>
        </authorList>
    </citation>
    <scope>NUCLEOTIDE SEQUENCE</scope>
    <source>
        <strain evidence="4">PSN293</strain>
    </source>
</reference>
<keyword evidence="4" id="KW-0560">Oxidoreductase</keyword>